<dbReference type="EMBL" id="MAYG01000001">
    <property type="protein sequence ID" value="OCA75452.1"/>
    <property type="molecule type" value="Genomic_DNA"/>
</dbReference>
<comment type="caution">
    <text evidence="1">The sequence shown here is derived from an EMBL/GenBank/DDBJ whole genome shotgun (WGS) entry which is preliminary data.</text>
</comment>
<organism evidence="1 2">
    <name type="scientific">Chryseobacterium arthrosphaerae</name>
    <dbReference type="NCBI Taxonomy" id="651561"/>
    <lineage>
        <taxon>Bacteria</taxon>
        <taxon>Pseudomonadati</taxon>
        <taxon>Bacteroidota</taxon>
        <taxon>Flavobacteriia</taxon>
        <taxon>Flavobacteriales</taxon>
        <taxon>Weeksellaceae</taxon>
        <taxon>Chryseobacterium group</taxon>
        <taxon>Chryseobacterium</taxon>
    </lineage>
</organism>
<name>A0A1B8ZV38_9FLAO</name>
<dbReference type="AlphaFoldDB" id="A0A1B8ZV38"/>
<protein>
    <submittedName>
        <fullName evidence="1">Uncharacterized protein</fullName>
    </submittedName>
</protein>
<dbReference type="Proteomes" id="UP000093432">
    <property type="component" value="Unassembled WGS sequence"/>
</dbReference>
<sequence length="547" mass="57050">MKGQKVYTYQQLIIQIMKKIFNLLAILALGPLAFSQVGVNTQTPEASLDVRAKNHTGTTPGDVTAKDGVLVPRVSSLLTNGTVNGQLVYLVANNGSFAKGFHYWDGAAWVPIGAGGNGDGDAWGVTGEDQTSNIGRTGSVAIGANAPDPYAKLDVSSSNQGILVPRINLTSNTLDLNSDGDGNVANQPAGLLIYNSGNTFVKGYYFWNGTEWRSINNSVVTAPVIAGLDCQSAILDPNMYQTGIAYNGYLKIPYTGGNGASYVEGSTITVNGLQFKLQPGTLAYGSGVFVFSVAGTPTVSSPIETSIPVQGSAGNNLIPFLSPAMNCTATVGNSTSTAADVKVAAVMDYMKFVTDPDTGVKGFVVEAKTPDGLYTVRVFMRHSAQNGTATATNNTNKTTSLTENNVQLRNNSAIAKTIMWNFTTFWGTQAGNSSQVPYGDTGAVLVPAGQPGGAKGNSWTTMASGTAAANAGAWGDPGIYNSLVGGSSTTSPGPEYRYYAWIDTSTTSKVAYIATVMAGMDPSALPTATDVTKQKVFIRIEQITGGL</sequence>
<proteinExistence type="predicted"/>
<dbReference type="STRING" id="651561.BBI00_14455"/>
<evidence type="ECO:0000313" key="2">
    <source>
        <dbReference type="Proteomes" id="UP000093432"/>
    </source>
</evidence>
<accession>A0A1B8ZV38</accession>
<evidence type="ECO:0000313" key="1">
    <source>
        <dbReference type="EMBL" id="OCA75452.1"/>
    </source>
</evidence>
<gene>
    <name evidence="1" type="ORF">BBI00_14455</name>
</gene>
<reference evidence="2" key="1">
    <citation type="submission" date="2016-07" db="EMBL/GenBank/DDBJ databases">
        <authorList>
            <person name="Florea S."/>
            <person name="Webb J.S."/>
            <person name="Jaromczyk J."/>
            <person name="Schardl C.L."/>
        </authorList>
    </citation>
    <scope>NUCLEOTIDE SEQUENCE [LARGE SCALE GENOMIC DNA]</scope>
    <source>
        <strain evidence="2">CC-VM-7</strain>
    </source>
</reference>